<dbReference type="InterPro" id="IPR001117">
    <property type="entry name" value="Cu-oxidase_2nd"/>
</dbReference>
<dbReference type="InterPro" id="IPR008972">
    <property type="entry name" value="Cupredoxin"/>
</dbReference>
<dbReference type="InterPro" id="IPR011707">
    <property type="entry name" value="Cu-oxidase-like_N"/>
</dbReference>
<dbReference type="Pfam" id="PF07732">
    <property type="entry name" value="Cu-oxidase_3"/>
    <property type="match status" value="1"/>
</dbReference>
<dbReference type="CDD" id="cd13883">
    <property type="entry name" value="CuRO_2_Diphenol_Ox"/>
    <property type="match status" value="1"/>
</dbReference>
<evidence type="ECO:0000256" key="3">
    <source>
        <dbReference type="ARBA" id="ARBA00023180"/>
    </source>
</evidence>
<evidence type="ECO:0000256" key="2">
    <source>
        <dbReference type="ARBA" id="ARBA00023008"/>
    </source>
</evidence>
<dbReference type="OrthoDB" id="2121828at2759"/>
<evidence type="ECO:0008006" key="9">
    <source>
        <dbReference type="Google" id="ProtNLM"/>
    </source>
</evidence>
<organism evidence="7 8">
    <name type="scientific">Cronartium quercuum f. sp. fusiforme G11</name>
    <dbReference type="NCBI Taxonomy" id="708437"/>
    <lineage>
        <taxon>Eukaryota</taxon>
        <taxon>Fungi</taxon>
        <taxon>Dikarya</taxon>
        <taxon>Basidiomycota</taxon>
        <taxon>Pucciniomycotina</taxon>
        <taxon>Pucciniomycetes</taxon>
        <taxon>Pucciniales</taxon>
        <taxon>Coleosporiaceae</taxon>
        <taxon>Cronartium</taxon>
    </lineage>
</organism>
<comment type="similarity">
    <text evidence="1">Belongs to the multicopper oxidase family.</text>
</comment>
<evidence type="ECO:0000259" key="5">
    <source>
        <dbReference type="Pfam" id="PF07731"/>
    </source>
</evidence>
<comment type="caution">
    <text evidence="7">The sequence shown here is derived from an EMBL/GenBank/DDBJ whole genome shotgun (WGS) entry which is preliminary data.</text>
</comment>
<dbReference type="SUPFAM" id="SSF49503">
    <property type="entry name" value="Cupredoxins"/>
    <property type="match status" value="3"/>
</dbReference>
<feature type="domain" description="Plastocyanin-like" evidence="4">
    <location>
        <begin position="165"/>
        <end position="310"/>
    </location>
</feature>
<dbReference type="EMBL" id="MU167297">
    <property type="protein sequence ID" value="KAG0144324.1"/>
    <property type="molecule type" value="Genomic_DNA"/>
</dbReference>
<name>A0A9P6TA60_9BASI</name>
<dbReference type="Pfam" id="PF07731">
    <property type="entry name" value="Cu-oxidase_2"/>
    <property type="match status" value="1"/>
</dbReference>
<keyword evidence="8" id="KW-1185">Reference proteome</keyword>
<keyword evidence="3" id="KW-0325">Glycoprotein</keyword>
<dbReference type="GO" id="GO:0005507">
    <property type="term" value="F:copper ion binding"/>
    <property type="evidence" value="ECO:0007669"/>
    <property type="project" value="InterPro"/>
</dbReference>
<dbReference type="CDD" id="cd13857">
    <property type="entry name" value="CuRO_1_Diphenol_Ox"/>
    <property type="match status" value="1"/>
</dbReference>
<gene>
    <name evidence="7" type="ORF">CROQUDRAFT_47479</name>
</gene>
<dbReference type="InterPro" id="IPR045087">
    <property type="entry name" value="Cu-oxidase_fam"/>
</dbReference>
<sequence>MNVWAKVKVNSPELYLSPKFQINSVAQTRTYFWTVTNETAALDGFKKNVLVINSQFPGPLIEANVSFDTIVVTLTNLMSDSVSIHWHGVSIYQNGTPWMDGVTGVTQCPIPPGSSFTYTFTIKDQFGTFWYHAHTQGYSTDGIAGPLIVHSVDDPLKRGVDYNQDVILFVNDWYHNMSARILEEALSPEGYMGSIAAPSPNSALINGIGYFDCKYADSTDTCTTLSEPLTLDLVAGQKARIRLIGAGSHAMFRFSADGHTLNVTEADATGVAGPTAIHRVPFHNGERYSVIIDLANDSVGSTFYLRAAMDTDCWAWLAPGMNESASTARAIVRAVNPSVSALSTNVTTPTTSDWSDSVSGPCVDLDPGTLVPLVEKAACTNVLGRVFYQSSFGFLVKTVDNATTMEGRFFVNDTTWLTYTYKPLLSHMLVGGSGFLNSSEVASFTMPTADGCYDIVINNLDPSLDHSYHLRKLGVGGKIVARGSGTLDSTTAASLTYNTGNPLRRDVSAARVRVVANNPGLWILHCHIGKKHLGAGFAGMFVMQPSALRELRLPIANAALCAGATPSTISTIEPGRRKRHVARRSSF</sequence>
<dbReference type="InterPro" id="IPR011706">
    <property type="entry name" value="Cu-oxidase_C"/>
</dbReference>
<evidence type="ECO:0000259" key="6">
    <source>
        <dbReference type="Pfam" id="PF07732"/>
    </source>
</evidence>
<keyword evidence="2" id="KW-0186">Copper</keyword>
<evidence type="ECO:0000256" key="1">
    <source>
        <dbReference type="ARBA" id="ARBA00010609"/>
    </source>
</evidence>
<dbReference type="Gene3D" id="2.60.40.420">
    <property type="entry name" value="Cupredoxins - blue copper proteins"/>
    <property type="match status" value="3"/>
</dbReference>
<dbReference type="PANTHER" id="PTHR11709">
    <property type="entry name" value="MULTI-COPPER OXIDASE"/>
    <property type="match status" value="1"/>
</dbReference>
<feature type="domain" description="Plastocyanin-like" evidence="6">
    <location>
        <begin position="35"/>
        <end position="151"/>
    </location>
</feature>
<dbReference type="Pfam" id="PF00394">
    <property type="entry name" value="Cu-oxidase"/>
    <property type="match status" value="1"/>
</dbReference>
<feature type="domain" description="Plastocyanin-like" evidence="5">
    <location>
        <begin position="445"/>
        <end position="545"/>
    </location>
</feature>
<dbReference type="PANTHER" id="PTHR11709:SF414">
    <property type="entry name" value="ADR239WP"/>
    <property type="match status" value="1"/>
</dbReference>
<proteinExistence type="inferred from homology"/>
<dbReference type="AlphaFoldDB" id="A0A9P6TA60"/>
<reference evidence="7" key="1">
    <citation type="submission" date="2013-11" db="EMBL/GenBank/DDBJ databases">
        <title>Genome sequence of the fusiform rust pathogen reveals effectors for host alternation and coevolution with pine.</title>
        <authorList>
            <consortium name="DOE Joint Genome Institute"/>
            <person name="Smith K."/>
            <person name="Pendleton A."/>
            <person name="Kubisiak T."/>
            <person name="Anderson C."/>
            <person name="Salamov A."/>
            <person name="Aerts A."/>
            <person name="Riley R."/>
            <person name="Clum A."/>
            <person name="Lindquist E."/>
            <person name="Ence D."/>
            <person name="Campbell M."/>
            <person name="Kronenberg Z."/>
            <person name="Feau N."/>
            <person name="Dhillon B."/>
            <person name="Hamelin R."/>
            <person name="Burleigh J."/>
            <person name="Smith J."/>
            <person name="Yandell M."/>
            <person name="Nelson C."/>
            <person name="Grigoriev I."/>
            <person name="Davis J."/>
        </authorList>
    </citation>
    <scope>NUCLEOTIDE SEQUENCE</scope>
    <source>
        <strain evidence="7">G11</strain>
    </source>
</reference>
<evidence type="ECO:0000259" key="4">
    <source>
        <dbReference type="Pfam" id="PF00394"/>
    </source>
</evidence>
<protein>
    <recommendedName>
        <fullName evidence="9">Laccase</fullName>
    </recommendedName>
</protein>
<evidence type="ECO:0000313" key="8">
    <source>
        <dbReference type="Proteomes" id="UP000886653"/>
    </source>
</evidence>
<evidence type="ECO:0000313" key="7">
    <source>
        <dbReference type="EMBL" id="KAG0144324.1"/>
    </source>
</evidence>
<accession>A0A9P6TA60</accession>
<dbReference type="GO" id="GO:0016491">
    <property type="term" value="F:oxidoreductase activity"/>
    <property type="evidence" value="ECO:0007669"/>
    <property type="project" value="InterPro"/>
</dbReference>
<dbReference type="Proteomes" id="UP000886653">
    <property type="component" value="Unassembled WGS sequence"/>
</dbReference>